<dbReference type="OrthoDB" id="3466127at2"/>
<accession>A0A5C5BCE3</accession>
<dbReference type="EMBL" id="VENP01000031">
    <property type="protein sequence ID" value="TNU73877.1"/>
    <property type="molecule type" value="Genomic_DNA"/>
</dbReference>
<dbReference type="InterPro" id="IPR000182">
    <property type="entry name" value="GNAT_dom"/>
</dbReference>
<dbReference type="RefSeq" id="WP_139987049.1">
    <property type="nucleotide sequence ID" value="NZ_VENP01000031.1"/>
</dbReference>
<dbReference type="PROSITE" id="PS51186">
    <property type="entry name" value="GNAT"/>
    <property type="match status" value="1"/>
</dbReference>
<evidence type="ECO:0000259" key="1">
    <source>
        <dbReference type="PROSITE" id="PS51186"/>
    </source>
</evidence>
<dbReference type="InterPro" id="IPR016181">
    <property type="entry name" value="Acyl_CoA_acyltransferase"/>
</dbReference>
<dbReference type="Pfam" id="PF13302">
    <property type="entry name" value="Acetyltransf_3"/>
    <property type="match status" value="1"/>
</dbReference>
<dbReference type="GO" id="GO:0005737">
    <property type="term" value="C:cytoplasm"/>
    <property type="evidence" value="ECO:0007669"/>
    <property type="project" value="TreeGrafter"/>
</dbReference>
<name>A0A5C5BCE3_9MICO</name>
<comment type="caution">
    <text evidence="2">The sequence shown here is derived from an EMBL/GenBank/DDBJ whole genome shotgun (WGS) entry which is preliminary data.</text>
</comment>
<protein>
    <submittedName>
        <fullName evidence="2">GNAT family N-acetyltransferase</fullName>
    </submittedName>
</protein>
<feature type="domain" description="N-acetyltransferase" evidence="1">
    <location>
        <begin position="40"/>
        <end position="192"/>
    </location>
</feature>
<dbReference type="Proteomes" id="UP000313849">
    <property type="component" value="Unassembled WGS sequence"/>
</dbReference>
<keyword evidence="2" id="KW-0808">Transferase</keyword>
<dbReference type="SUPFAM" id="SSF55729">
    <property type="entry name" value="Acyl-CoA N-acyltransferases (Nat)"/>
    <property type="match status" value="1"/>
</dbReference>
<dbReference type="GO" id="GO:1990189">
    <property type="term" value="F:protein N-terminal-serine acetyltransferase activity"/>
    <property type="evidence" value="ECO:0007669"/>
    <property type="project" value="TreeGrafter"/>
</dbReference>
<gene>
    <name evidence="2" type="ORF">FH969_09325</name>
</gene>
<sequence length="221" mass="24005">MSLTDLWPAAGVRVRAGDLELRWIDDDLLVALAELASRGVHVPDAMPFTVPWTRGTPTQVARSVIAYQWAARGRVGPDDLRLELAVLVDGVPVGIQGAGGADWAVMRTAETGSWLGLEHQGRGIGTRMRVLMLALLFDGLGAEEVTSAAWLDNPASHAVSRRVGYEDNGMRRLVREGGVAINQGYRMARPRWEQVREANLALLAGPIVLDGVARLREQLAE</sequence>
<organism evidence="2 3">
    <name type="scientific">Miniimonas arenae</name>
    <dbReference type="NCBI Taxonomy" id="676201"/>
    <lineage>
        <taxon>Bacteria</taxon>
        <taxon>Bacillati</taxon>
        <taxon>Actinomycetota</taxon>
        <taxon>Actinomycetes</taxon>
        <taxon>Micrococcales</taxon>
        <taxon>Beutenbergiaceae</taxon>
        <taxon>Miniimonas</taxon>
    </lineage>
</organism>
<reference evidence="2 3" key="1">
    <citation type="submission" date="2019-06" db="EMBL/GenBank/DDBJ databases">
        <title>Draft genome sequence of Miniimonas arenae KCTC 19750T isolated from sea sand.</title>
        <authorList>
            <person name="Park S.-J."/>
        </authorList>
    </citation>
    <scope>NUCLEOTIDE SEQUENCE [LARGE SCALE GENOMIC DNA]</scope>
    <source>
        <strain evidence="2 3">KCTC 19750</strain>
    </source>
</reference>
<dbReference type="PANTHER" id="PTHR43441">
    <property type="entry name" value="RIBOSOMAL-PROTEIN-SERINE ACETYLTRANSFERASE"/>
    <property type="match status" value="1"/>
</dbReference>
<dbReference type="Gene3D" id="3.40.630.30">
    <property type="match status" value="1"/>
</dbReference>
<proteinExistence type="predicted"/>
<keyword evidence="3" id="KW-1185">Reference proteome</keyword>
<dbReference type="AlphaFoldDB" id="A0A5C5BCE3"/>
<dbReference type="PANTHER" id="PTHR43441:SF11">
    <property type="entry name" value="RIBOSOMAL-PROTEIN-SERINE ACETYLTRANSFERASE"/>
    <property type="match status" value="1"/>
</dbReference>
<evidence type="ECO:0000313" key="3">
    <source>
        <dbReference type="Proteomes" id="UP000313849"/>
    </source>
</evidence>
<evidence type="ECO:0000313" key="2">
    <source>
        <dbReference type="EMBL" id="TNU73877.1"/>
    </source>
</evidence>
<dbReference type="GO" id="GO:0008999">
    <property type="term" value="F:protein-N-terminal-alanine acetyltransferase activity"/>
    <property type="evidence" value="ECO:0007669"/>
    <property type="project" value="TreeGrafter"/>
</dbReference>
<dbReference type="InterPro" id="IPR051908">
    <property type="entry name" value="Ribosomal_N-acetyltransferase"/>
</dbReference>